<keyword evidence="2" id="KW-1185">Reference proteome</keyword>
<accession>A0ACC1K4D1</accession>
<reference evidence="1" key="1">
    <citation type="submission" date="2022-07" db="EMBL/GenBank/DDBJ databases">
        <title>Phylogenomic reconstructions and comparative analyses of Kickxellomycotina fungi.</title>
        <authorList>
            <person name="Reynolds N.K."/>
            <person name="Stajich J.E."/>
            <person name="Barry K."/>
            <person name="Grigoriev I.V."/>
            <person name="Crous P."/>
            <person name="Smith M.E."/>
        </authorList>
    </citation>
    <scope>NUCLEOTIDE SEQUENCE</scope>
    <source>
        <strain evidence="1">CBS 109366</strain>
    </source>
</reference>
<evidence type="ECO:0000313" key="1">
    <source>
        <dbReference type="EMBL" id="KAJ2773206.1"/>
    </source>
</evidence>
<dbReference type="EMBL" id="JANBUJ010000257">
    <property type="protein sequence ID" value="KAJ2773206.1"/>
    <property type="molecule type" value="Genomic_DNA"/>
</dbReference>
<organism evidence="1 2">
    <name type="scientific">Coemansia nantahalensis</name>
    <dbReference type="NCBI Taxonomy" id="2789366"/>
    <lineage>
        <taxon>Eukaryota</taxon>
        <taxon>Fungi</taxon>
        <taxon>Fungi incertae sedis</taxon>
        <taxon>Zoopagomycota</taxon>
        <taxon>Kickxellomycotina</taxon>
        <taxon>Kickxellomycetes</taxon>
        <taxon>Kickxellales</taxon>
        <taxon>Kickxellaceae</taxon>
        <taxon>Coemansia</taxon>
    </lineage>
</organism>
<name>A0ACC1K4D1_9FUNG</name>
<sequence length="334" mass="37287">MLTTRYMNGNFSNEYDPTIEDSYRKQCTVDSMTCILEILDTAGQEEYAAMRDYQIRGGDCFVVVYSVADMQTLHEAESILRKIFLVKETDSVPIVLVGNKCDLPEREVTTRDGTELARRVRAGFYEASARDNLRVDDVFTQCVRRIKRLRREAGPRSAGVAECDAGQLSGQHAKQGKGLGGTRSWMQRRKSVKEANAKPQTHQSLPEYYMTHQQSGPSLRHRSHTAPLSPTKRKMSDASTTPIPIMPKRRSTTRAGARDRGLPAPPAKDGRPRTRSHTPHKCPPLPPPPPVESLLQATQTAEPDAASSLKANTNKELPVPRRRMRLPPSVCTIL</sequence>
<evidence type="ECO:0000313" key="2">
    <source>
        <dbReference type="Proteomes" id="UP001140234"/>
    </source>
</evidence>
<protein>
    <submittedName>
        <fullName evidence="1">Ras GTPase</fullName>
    </submittedName>
</protein>
<gene>
    <name evidence="1" type="primary">RAS1</name>
    <name evidence="1" type="ORF">IWQ57_001411</name>
</gene>
<proteinExistence type="predicted"/>
<dbReference type="Proteomes" id="UP001140234">
    <property type="component" value="Unassembled WGS sequence"/>
</dbReference>
<comment type="caution">
    <text evidence="1">The sequence shown here is derived from an EMBL/GenBank/DDBJ whole genome shotgun (WGS) entry which is preliminary data.</text>
</comment>